<dbReference type="PANTHER" id="PTHR44154">
    <property type="entry name" value="QUINONE OXIDOREDUCTASE"/>
    <property type="match status" value="1"/>
</dbReference>
<dbReference type="InterPro" id="IPR020843">
    <property type="entry name" value="ER"/>
</dbReference>
<dbReference type="GO" id="GO:0043168">
    <property type="term" value="F:anion binding"/>
    <property type="evidence" value="ECO:0007669"/>
    <property type="project" value="UniProtKB-ARBA"/>
</dbReference>
<evidence type="ECO:0000256" key="1">
    <source>
        <dbReference type="ARBA" id="ARBA00022857"/>
    </source>
</evidence>
<dbReference type="InterPro" id="IPR036291">
    <property type="entry name" value="NAD(P)-bd_dom_sf"/>
</dbReference>
<dbReference type="OrthoDB" id="8709at2157"/>
<dbReference type="Pfam" id="PF00107">
    <property type="entry name" value="ADH_zinc_N"/>
    <property type="match status" value="1"/>
</dbReference>
<feature type="domain" description="Enoyl reductase (ER)" evidence="3">
    <location>
        <begin position="10"/>
        <end position="333"/>
    </location>
</feature>
<dbReference type="RefSeq" id="WP_092692549.1">
    <property type="nucleotide sequence ID" value="NZ_FNBK01000008.1"/>
</dbReference>
<feature type="region of interest" description="Disordered" evidence="2">
    <location>
        <begin position="1"/>
        <end position="24"/>
    </location>
</feature>
<evidence type="ECO:0000256" key="2">
    <source>
        <dbReference type="SAM" id="MobiDB-lite"/>
    </source>
</evidence>
<dbReference type="GO" id="GO:0044281">
    <property type="term" value="P:small molecule metabolic process"/>
    <property type="evidence" value="ECO:0007669"/>
    <property type="project" value="UniProtKB-ARBA"/>
</dbReference>
<dbReference type="AlphaFoldDB" id="A0A1G7N888"/>
<reference evidence="5" key="1">
    <citation type="submission" date="2016-10" db="EMBL/GenBank/DDBJ databases">
        <authorList>
            <person name="Varghese N."/>
            <person name="Submissions S."/>
        </authorList>
    </citation>
    <scope>NUCLEOTIDE SEQUENCE [LARGE SCALE GENOMIC DNA]</scope>
    <source>
        <strain evidence="5">IBRC-M 10760</strain>
    </source>
</reference>
<dbReference type="SMART" id="SM00829">
    <property type="entry name" value="PKS_ER"/>
    <property type="match status" value="1"/>
</dbReference>
<accession>A0A1G7N888</accession>
<gene>
    <name evidence="4" type="ORF">SAMN05216218_108216</name>
</gene>
<dbReference type="GO" id="GO:0016616">
    <property type="term" value="F:oxidoreductase activity, acting on the CH-OH group of donors, NAD or NADP as acceptor"/>
    <property type="evidence" value="ECO:0007669"/>
    <property type="project" value="UniProtKB-ARBA"/>
</dbReference>
<dbReference type="PANTHER" id="PTHR44154:SF1">
    <property type="entry name" value="QUINONE OXIDOREDUCTASE"/>
    <property type="match status" value="1"/>
</dbReference>
<dbReference type="Gene3D" id="3.90.180.10">
    <property type="entry name" value="Medium-chain alcohol dehydrogenases, catalytic domain"/>
    <property type="match status" value="1"/>
</dbReference>
<organism evidence="4 5">
    <name type="scientific">Halorientalis regularis</name>
    <dbReference type="NCBI Taxonomy" id="660518"/>
    <lineage>
        <taxon>Archaea</taxon>
        <taxon>Methanobacteriati</taxon>
        <taxon>Methanobacteriota</taxon>
        <taxon>Stenosarchaea group</taxon>
        <taxon>Halobacteria</taxon>
        <taxon>Halobacteriales</taxon>
        <taxon>Haloarculaceae</taxon>
        <taxon>Halorientalis</taxon>
    </lineage>
</organism>
<dbReference type="Pfam" id="PF08240">
    <property type="entry name" value="ADH_N"/>
    <property type="match status" value="1"/>
</dbReference>
<evidence type="ECO:0000313" key="4">
    <source>
        <dbReference type="EMBL" id="SDF70156.1"/>
    </source>
</evidence>
<name>A0A1G7N888_9EURY</name>
<dbReference type="InterPro" id="IPR013149">
    <property type="entry name" value="ADH-like_C"/>
</dbReference>
<evidence type="ECO:0000259" key="3">
    <source>
        <dbReference type="SMART" id="SM00829"/>
    </source>
</evidence>
<keyword evidence="5" id="KW-1185">Reference proteome</keyword>
<dbReference type="InterPro" id="IPR051603">
    <property type="entry name" value="Zinc-ADH_QOR/CCCR"/>
</dbReference>
<sequence>MRAAVYPDSGNPADLTVETVPDPDPDPGQAIVRVEACSVNHRDLWKLRGTRETGDGFVGGADVAGVVERVEPGRRGPSVESGDRVLLCPVLTCGTCRYCREGPENLCAEYDSYDGGFAERAAVEADRLVALPDGVDFVDAATLPIAYMTAWRMLERASVTAGDRVFVPGATGGVGVATVQLAGLRGAETVGTSTSARKLERLRELGCDVTMETDDPDEMVDRVEDIGPVDVTINHLGGPYGRAGMEVLRRGGTQVVCGRTAGDTTELDLWDTYWNQKTVRGSTLGTQPDLERVLSFLADDAIEAVVAETYPLAETAAAFLDMTRRDLFGKAVVTPQT</sequence>
<dbReference type="InterPro" id="IPR013154">
    <property type="entry name" value="ADH-like_N"/>
</dbReference>
<dbReference type="STRING" id="660518.SAMN05216218_108216"/>
<dbReference type="SUPFAM" id="SSF50129">
    <property type="entry name" value="GroES-like"/>
    <property type="match status" value="1"/>
</dbReference>
<keyword evidence="1" id="KW-0521">NADP</keyword>
<dbReference type="GO" id="GO:0030554">
    <property type="term" value="F:adenyl nucleotide binding"/>
    <property type="evidence" value="ECO:0007669"/>
    <property type="project" value="UniProtKB-ARBA"/>
</dbReference>
<protein>
    <submittedName>
        <fullName evidence="4">NADPH2:quinone reductase</fullName>
    </submittedName>
</protein>
<dbReference type="Proteomes" id="UP000199076">
    <property type="component" value="Unassembled WGS sequence"/>
</dbReference>
<dbReference type="InterPro" id="IPR011032">
    <property type="entry name" value="GroES-like_sf"/>
</dbReference>
<evidence type="ECO:0000313" key="5">
    <source>
        <dbReference type="Proteomes" id="UP000199076"/>
    </source>
</evidence>
<proteinExistence type="predicted"/>
<dbReference type="EMBL" id="FNBK01000008">
    <property type="protein sequence ID" value="SDF70156.1"/>
    <property type="molecule type" value="Genomic_DNA"/>
</dbReference>
<dbReference type="SUPFAM" id="SSF51735">
    <property type="entry name" value="NAD(P)-binding Rossmann-fold domains"/>
    <property type="match status" value="1"/>
</dbReference>